<evidence type="ECO:0000313" key="10">
    <source>
        <dbReference type="EMBL" id="MBN8205156.1"/>
    </source>
</evidence>
<reference evidence="10" key="1">
    <citation type="submission" date="2020-12" db="EMBL/GenBank/DDBJ databases">
        <title>PHA producing bacteria isolated from mangrove.</title>
        <authorList>
            <person name="Zheng W."/>
            <person name="Yu S."/>
            <person name="Huang Y."/>
        </authorList>
    </citation>
    <scope>NUCLEOTIDE SEQUENCE</scope>
    <source>
        <strain evidence="10">GN8-5</strain>
    </source>
</reference>
<feature type="domain" description="ABC transmembrane type-1" evidence="9">
    <location>
        <begin position="49"/>
        <end position="253"/>
    </location>
</feature>
<gene>
    <name evidence="10" type="ORF">JF543_04195</name>
</gene>
<dbReference type="EMBL" id="JAEMWU010000001">
    <property type="protein sequence ID" value="MBN8205156.1"/>
    <property type="molecule type" value="Genomic_DNA"/>
</dbReference>
<dbReference type="GO" id="GO:0005886">
    <property type="term" value="C:plasma membrane"/>
    <property type="evidence" value="ECO:0007669"/>
    <property type="project" value="UniProtKB-SubCell"/>
</dbReference>
<protein>
    <submittedName>
        <fullName evidence="10">Iron ABC transporter permease</fullName>
    </submittedName>
</protein>
<evidence type="ECO:0000256" key="8">
    <source>
        <dbReference type="RuleBase" id="RU363032"/>
    </source>
</evidence>
<feature type="domain" description="ABC transmembrane type-1" evidence="9">
    <location>
        <begin position="342"/>
        <end position="540"/>
    </location>
</feature>
<dbReference type="AlphaFoldDB" id="A0A939DUH3"/>
<dbReference type="Gene3D" id="1.10.3720.10">
    <property type="entry name" value="MetI-like"/>
    <property type="match status" value="2"/>
</dbReference>
<keyword evidence="6 8" id="KW-1133">Transmembrane helix</keyword>
<evidence type="ECO:0000256" key="1">
    <source>
        <dbReference type="ARBA" id="ARBA00004429"/>
    </source>
</evidence>
<feature type="transmembrane region" description="Helical" evidence="8">
    <location>
        <begin position="190"/>
        <end position="214"/>
    </location>
</feature>
<feature type="transmembrane region" description="Helical" evidence="8">
    <location>
        <begin position="383"/>
        <end position="403"/>
    </location>
</feature>
<comment type="caution">
    <text evidence="10">The sequence shown here is derived from an EMBL/GenBank/DDBJ whole genome shotgun (WGS) entry which is preliminary data.</text>
</comment>
<feature type="transmembrane region" description="Helical" evidence="8">
    <location>
        <begin position="86"/>
        <end position="109"/>
    </location>
</feature>
<sequence length="559" mass="58985">MFLSCAWFVVTFLYVPNIGVLREVIFPSSGDPLATAVELFSSARVLAAIRDTLIVTAVSLVTVSAVGITQAFILEAFCIRGKGFLTVAYAIPLVFGSVAAVTGYVMVYGAGGPITIGLQRLLPGLPDDWFSGIPAVILVHTFTMTGYHFLFLRPAIRRIDFSMVEAARSLGMSPVPAFVRVVLPVLRPMIVASLLMVLIGSLGSFAAPNILGGGSFTMVGPLIRTLTSLGRPDMAALLGVLLALATVGLLAWALRAERRASLFSAAKSTRPFQPTRVGNPIGRATLYAVAYALALVNMLPVLVTVLMAFSPVEAIRNGQLWGGLTLDNFATVFGDSGAVAPLVNSLLLCVIAIPVALTIGTALSHFVDRHRGAATDALQMTFFLPYFLPGVLIALGFLIVFGAPHVLTGGHVLVGSFWILPLAYVVILLPTVVRFVRAAVAGVDPALDEAARALGARSPRRFALITLPMLVPVLVQVAALSFNATFDEYTVSVMLYNVNNRPLGVAMGALAATPDPELVGVATAYVVLNTVIALGVVLFADRMAAWQSRRVVGAMGGAR</sequence>
<feature type="transmembrane region" description="Helical" evidence="8">
    <location>
        <begin position="234"/>
        <end position="254"/>
    </location>
</feature>
<evidence type="ECO:0000313" key="11">
    <source>
        <dbReference type="Proteomes" id="UP000664385"/>
    </source>
</evidence>
<keyword evidence="5 8" id="KW-0812">Transmembrane</keyword>
<keyword evidence="2 8" id="KW-0813">Transport</keyword>
<feature type="transmembrane region" description="Helical" evidence="8">
    <location>
        <begin position="462"/>
        <end position="486"/>
    </location>
</feature>
<comment type="similarity">
    <text evidence="8">Belongs to the binding-protein-dependent transport system permease family.</text>
</comment>
<evidence type="ECO:0000256" key="4">
    <source>
        <dbReference type="ARBA" id="ARBA00022519"/>
    </source>
</evidence>
<evidence type="ECO:0000256" key="2">
    <source>
        <dbReference type="ARBA" id="ARBA00022448"/>
    </source>
</evidence>
<evidence type="ECO:0000256" key="5">
    <source>
        <dbReference type="ARBA" id="ARBA00022692"/>
    </source>
</evidence>
<feature type="transmembrane region" description="Helical" evidence="8">
    <location>
        <begin position="409"/>
        <end position="429"/>
    </location>
</feature>
<dbReference type="Pfam" id="PF00528">
    <property type="entry name" value="BPD_transp_1"/>
    <property type="match status" value="2"/>
</dbReference>
<dbReference type="PANTHER" id="PTHR43357">
    <property type="entry name" value="INNER MEMBRANE ABC TRANSPORTER PERMEASE PROTEIN YDCV"/>
    <property type="match status" value="1"/>
</dbReference>
<accession>A0A939DUH3</accession>
<dbReference type="PANTHER" id="PTHR43357:SF4">
    <property type="entry name" value="INNER MEMBRANE ABC TRANSPORTER PERMEASE PROTEIN YDCV"/>
    <property type="match status" value="1"/>
</dbReference>
<evidence type="ECO:0000259" key="9">
    <source>
        <dbReference type="PROSITE" id="PS50928"/>
    </source>
</evidence>
<keyword evidence="4" id="KW-0997">Cell inner membrane</keyword>
<comment type="subcellular location">
    <subcellularLocation>
        <location evidence="1">Cell inner membrane</location>
        <topology evidence="1">Multi-pass membrane protein</topology>
    </subcellularLocation>
    <subcellularLocation>
        <location evidence="8">Cell membrane</location>
        <topology evidence="8">Multi-pass membrane protein</topology>
    </subcellularLocation>
</comment>
<keyword evidence="3" id="KW-1003">Cell membrane</keyword>
<proteinExistence type="inferred from homology"/>
<evidence type="ECO:0000256" key="6">
    <source>
        <dbReference type="ARBA" id="ARBA00022989"/>
    </source>
</evidence>
<feature type="transmembrane region" description="Helical" evidence="8">
    <location>
        <begin position="342"/>
        <end position="363"/>
    </location>
</feature>
<dbReference type="InterPro" id="IPR035906">
    <property type="entry name" value="MetI-like_sf"/>
</dbReference>
<dbReference type="SUPFAM" id="SSF161098">
    <property type="entry name" value="MetI-like"/>
    <property type="match status" value="2"/>
</dbReference>
<evidence type="ECO:0000256" key="7">
    <source>
        <dbReference type="ARBA" id="ARBA00023136"/>
    </source>
</evidence>
<feature type="transmembrane region" description="Helical" evidence="8">
    <location>
        <begin position="129"/>
        <end position="152"/>
    </location>
</feature>
<evidence type="ECO:0000256" key="3">
    <source>
        <dbReference type="ARBA" id="ARBA00022475"/>
    </source>
</evidence>
<organism evidence="10 11">
    <name type="scientific">Microbacterium esteraromaticum</name>
    <dbReference type="NCBI Taxonomy" id="57043"/>
    <lineage>
        <taxon>Bacteria</taxon>
        <taxon>Bacillati</taxon>
        <taxon>Actinomycetota</taxon>
        <taxon>Actinomycetes</taxon>
        <taxon>Micrococcales</taxon>
        <taxon>Microbacteriaceae</taxon>
        <taxon>Microbacterium</taxon>
    </lineage>
</organism>
<keyword evidence="7 8" id="KW-0472">Membrane</keyword>
<feature type="transmembrane region" description="Helical" evidence="8">
    <location>
        <begin position="53"/>
        <end position="74"/>
    </location>
</feature>
<dbReference type="PROSITE" id="PS50928">
    <property type="entry name" value="ABC_TM1"/>
    <property type="match status" value="2"/>
</dbReference>
<name>A0A939DUH3_9MICO</name>
<feature type="transmembrane region" description="Helical" evidence="8">
    <location>
        <begin position="518"/>
        <end position="540"/>
    </location>
</feature>
<dbReference type="InterPro" id="IPR000515">
    <property type="entry name" value="MetI-like"/>
</dbReference>
<dbReference type="Proteomes" id="UP000664385">
    <property type="component" value="Unassembled WGS sequence"/>
</dbReference>
<dbReference type="CDD" id="cd06261">
    <property type="entry name" value="TM_PBP2"/>
    <property type="match status" value="2"/>
</dbReference>
<dbReference type="GO" id="GO:0055085">
    <property type="term" value="P:transmembrane transport"/>
    <property type="evidence" value="ECO:0007669"/>
    <property type="project" value="InterPro"/>
</dbReference>
<feature type="transmembrane region" description="Helical" evidence="8">
    <location>
        <begin position="286"/>
        <end position="309"/>
    </location>
</feature>